<organism evidence="2 3">
    <name type="scientific">Trichoplax adhaerens</name>
    <name type="common">Trichoplax reptans</name>
    <dbReference type="NCBI Taxonomy" id="10228"/>
    <lineage>
        <taxon>Eukaryota</taxon>
        <taxon>Metazoa</taxon>
        <taxon>Placozoa</taxon>
        <taxon>Uniplacotomia</taxon>
        <taxon>Trichoplacea</taxon>
        <taxon>Trichoplacidae</taxon>
        <taxon>Trichoplax</taxon>
    </lineage>
</organism>
<gene>
    <name evidence="2" type="ORF">TRIADDRAFT_53882</name>
</gene>
<protein>
    <submittedName>
        <fullName evidence="2">Uncharacterized protein</fullName>
    </submittedName>
</protein>
<sequence length="181" mass="20912">MYQNIHMVVSGNENSYKDRLRLIQTLVKSNNGQDRDIKGDRKHYKKLLTTEGKAHMLLIRIEDSNPNEELSRWMDTLIYVYNTRDRHGLTKLIEYINQIHTYLNQSNTANEQNHPSIPVVLIGIIDSLETSSSSSPHSTRIIDEISIKKIIDEISQCSHYEVKATSTQQVEKLLIDGYISR</sequence>
<dbReference type="InterPro" id="IPR027417">
    <property type="entry name" value="P-loop_NTPase"/>
</dbReference>
<keyword evidence="3" id="KW-1185">Reference proteome</keyword>
<dbReference type="GeneID" id="6750867"/>
<dbReference type="RefSeq" id="XP_002109652.1">
    <property type="nucleotide sequence ID" value="XM_002109616.1"/>
</dbReference>
<dbReference type="GO" id="GO:0008270">
    <property type="term" value="F:zinc ion binding"/>
    <property type="evidence" value="ECO:0007669"/>
    <property type="project" value="UniProtKB-KW"/>
</dbReference>
<keyword evidence="1" id="KW-0479">Metal-binding</keyword>
<dbReference type="PANTHER" id="PTHR45819">
    <property type="entry name" value="CENTAURIN-GAMMA-1A"/>
    <property type="match status" value="1"/>
</dbReference>
<accession>B3RQF0</accession>
<dbReference type="Gene3D" id="3.40.50.300">
    <property type="entry name" value="P-loop containing nucleotide triphosphate hydrolases"/>
    <property type="match status" value="1"/>
</dbReference>
<dbReference type="AlphaFoldDB" id="B3RQF0"/>
<evidence type="ECO:0000256" key="1">
    <source>
        <dbReference type="ARBA" id="ARBA00022771"/>
    </source>
</evidence>
<dbReference type="InterPro" id="IPR051282">
    <property type="entry name" value="Arf-GAP_GTPase_ANK_PH"/>
</dbReference>
<dbReference type="CTD" id="6750867"/>
<name>B3RQF0_TRIAD</name>
<dbReference type="eggNOG" id="KOG0705">
    <property type="taxonomic scope" value="Eukaryota"/>
</dbReference>
<evidence type="ECO:0000313" key="2">
    <source>
        <dbReference type="EMBL" id="EDV27818.1"/>
    </source>
</evidence>
<keyword evidence="1" id="KW-0862">Zinc</keyword>
<dbReference type="HOGENOM" id="CLU_1490882_0_0_1"/>
<proteinExistence type="predicted"/>
<dbReference type="InParanoid" id="B3RQF0"/>
<dbReference type="EMBL" id="DS985242">
    <property type="protein sequence ID" value="EDV27818.1"/>
    <property type="molecule type" value="Genomic_DNA"/>
</dbReference>
<reference evidence="2 3" key="1">
    <citation type="journal article" date="2008" name="Nature">
        <title>The Trichoplax genome and the nature of placozoans.</title>
        <authorList>
            <person name="Srivastava M."/>
            <person name="Begovic E."/>
            <person name="Chapman J."/>
            <person name="Putnam N.H."/>
            <person name="Hellsten U."/>
            <person name="Kawashima T."/>
            <person name="Kuo A."/>
            <person name="Mitros T."/>
            <person name="Salamov A."/>
            <person name="Carpenter M.L."/>
            <person name="Signorovitch A.Y."/>
            <person name="Moreno M.A."/>
            <person name="Kamm K."/>
            <person name="Grimwood J."/>
            <person name="Schmutz J."/>
            <person name="Shapiro H."/>
            <person name="Grigoriev I.V."/>
            <person name="Buss L.W."/>
            <person name="Schierwater B."/>
            <person name="Dellaporta S.L."/>
            <person name="Rokhsar D.S."/>
        </authorList>
    </citation>
    <scope>NUCLEOTIDE SEQUENCE [LARGE SCALE GENOMIC DNA]</scope>
    <source>
        <strain evidence="2 3">Grell-BS-1999</strain>
    </source>
</reference>
<dbReference type="PANTHER" id="PTHR45819:SF5">
    <property type="entry name" value="CENTAURIN-GAMMA-1A"/>
    <property type="match status" value="1"/>
</dbReference>
<evidence type="ECO:0000313" key="3">
    <source>
        <dbReference type="Proteomes" id="UP000009022"/>
    </source>
</evidence>
<dbReference type="OMA" id="YETHAGH"/>
<dbReference type="KEGG" id="tad:TRIADDRAFT_53882"/>
<dbReference type="Proteomes" id="UP000009022">
    <property type="component" value="Unassembled WGS sequence"/>
</dbReference>
<keyword evidence="1" id="KW-0863">Zinc-finger</keyword>